<accession>A0A0C4YMF2</accession>
<name>A0A0C4YMF2_9BURK</name>
<keyword evidence="2" id="KW-1185">Reference proteome</keyword>
<organism evidence="1 2">
    <name type="scientific">Cupriavidus basilensis</name>
    <dbReference type="NCBI Taxonomy" id="68895"/>
    <lineage>
        <taxon>Bacteria</taxon>
        <taxon>Pseudomonadati</taxon>
        <taxon>Pseudomonadota</taxon>
        <taxon>Betaproteobacteria</taxon>
        <taxon>Burkholderiales</taxon>
        <taxon>Burkholderiaceae</taxon>
        <taxon>Cupriavidus</taxon>
    </lineage>
</organism>
<reference evidence="1 2" key="1">
    <citation type="journal article" date="2015" name="Genome Announc.">
        <title>Complete Genome Sequence of Cupriavidus basilensis 4G11, Isolated from the Oak Ridge Field Research Center Site.</title>
        <authorList>
            <person name="Ray J."/>
            <person name="Waters R.J."/>
            <person name="Skerker J.M."/>
            <person name="Kuehl J.V."/>
            <person name="Price M.N."/>
            <person name="Huang J."/>
            <person name="Chakraborty R."/>
            <person name="Arkin A.P."/>
            <person name="Deutschbauer A."/>
        </authorList>
    </citation>
    <scope>NUCLEOTIDE SEQUENCE [LARGE SCALE GENOMIC DNA]</scope>
    <source>
        <strain evidence="1">4G11</strain>
    </source>
</reference>
<evidence type="ECO:0000313" key="1">
    <source>
        <dbReference type="EMBL" id="AJG23219.1"/>
    </source>
</evidence>
<dbReference type="OrthoDB" id="8592375at2"/>
<evidence type="ECO:0000313" key="2">
    <source>
        <dbReference type="Proteomes" id="UP000031843"/>
    </source>
</evidence>
<dbReference type="Proteomes" id="UP000031843">
    <property type="component" value="Chromosome secondary"/>
</dbReference>
<proteinExistence type="predicted"/>
<dbReference type="AlphaFoldDB" id="A0A0C4YMF2"/>
<gene>
    <name evidence="1" type="ORF">RR42_s1631</name>
</gene>
<dbReference type="STRING" id="68895.RR42_s1631"/>
<dbReference type="KEGG" id="cbw:RR42_s1631"/>
<dbReference type="EMBL" id="CP010537">
    <property type="protein sequence ID" value="AJG23219.1"/>
    <property type="molecule type" value="Genomic_DNA"/>
</dbReference>
<protein>
    <submittedName>
        <fullName evidence="1">Uncharacterized protein</fullName>
    </submittedName>
</protein>
<dbReference type="RefSeq" id="WP_043354952.1">
    <property type="nucleotide sequence ID" value="NZ_CP010537.1"/>
</dbReference>
<sequence length="153" mass="17509">MWLTTLNTPARLPNSDFLRRHARRLLRQLHAEQAVQALPVIRRIHCAQVRTQSVAELYRLRHTLQLKHCLQLLAAELGYTSWSACKRDIDARPARVLDRYRLDLGQFGDYQQLWFADRQGAQAWQASNGGYVVAYGEQAAVLLTGNAIPAMRD</sequence>